<dbReference type="EMBL" id="CP069798">
    <property type="protein sequence ID" value="QRQ80838.1"/>
    <property type="molecule type" value="Genomic_DNA"/>
</dbReference>
<dbReference type="GO" id="GO:0009404">
    <property type="term" value="P:toxin metabolic process"/>
    <property type="evidence" value="ECO:0007669"/>
    <property type="project" value="UniProtKB-UniRule"/>
</dbReference>
<keyword evidence="2" id="KW-0204">Cytolysis</keyword>
<keyword evidence="2" id="KW-0012">Acyltransferase</keyword>
<dbReference type="PRINTS" id="PR01489">
    <property type="entry name" value="RTXTOXINC"/>
</dbReference>
<dbReference type="KEGG" id="ptes:JQU52_08740"/>
<evidence type="ECO:0000313" key="4">
    <source>
        <dbReference type="Proteomes" id="UP000653156"/>
    </source>
</evidence>
<dbReference type="Pfam" id="PF02794">
    <property type="entry name" value="HlyC"/>
    <property type="match status" value="1"/>
</dbReference>
<proteinExistence type="inferred from homology"/>
<dbReference type="Proteomes" id="UP000653156">
    <property type="component" value="Chromosome"/>
</dbReference>
<evidence type="ECO:0000256" key="1">
    <source>
        <dbReference type="ARBA" id="ARBA00005686"/>
    </source>
</evidence>
<dbReference type="GO" id="GO:0016746">
    <property type="term" value="F:acyltransferase activity"/>
    <property type="evidence" value="ECO:0007669"/>
    <property type="project" value="UniProtKB-UniRule"/>
</dbReference>
<keyword evidence="4" id="KW-1185">Reference proteome</keyword>
<organism evidence="3 4">
    <name type="scientific">Paralysiella testudinis</name>
    <dbReference type="NCBI Taxonomy" id="2809020"/>
    <lineage>
        <taxon>Bacteria</taxon>
        <taxon>Pseudomonadati</taxon>
        <taxon>Pseudomonadota</taxon>
        <taxon>Betaproteobacteria</taxon>
        <taxon>Neisseriales</taxon>
        <taxon>Neisseriaceae</taxon>
        <taxon>Paralysiella</taxon>
    </lineage>
</organism>
<dbReference type="RefSeq" id="WP_230338129.1">
    <property type="nucleotide sequence ID" value="NZ_CP069798.1"/>
</dbReference>
<accession>A0A892ZEA5</accession>
<gene>
    <name evidence="3" type="ORF">JQU52_08740</name>
</gene>
<reference evidence="3" key="1">
    <citation type="submission" date="2021-02" db="EMBL/GenBank/DDBJ databases">
        <title>Neisseriaceae sp. 26B isolated from the cloaca of a Common Toad-headed Turtle (Mesoclemmys nasuta).</title>
        <authorList>
            <person name="Spergser J."/>
            <person name="Busse H.-J."/>
        </authorList>
    </citation>
    <scope>NUCLEOTIDE SEQUENCE</scope>
    <source>
        <strain evidence="3">26B</strain>
    </source>
</reference>
<keyword evidence="2" id="KW-0963">Cytoplasm</keyword>
<sequence>MKFDGIDVISPKLFPNEYWNEAEALGAITWLWLHSDNYKNAPLKEMAARVLPIIKNGQFALFSRKSQPLGYITWAYFNQEAETRYLQSDQLLLANQDWQSGERLWLINWFAPFGNSKLIKLITGTYLFPTQCFRSLYHKGDVHGLRIMTFKGERVSVSEKAQWVTNHPIVYPSKNKLK</sequence>
<dbReference type="InterPro" id="IPR003996">
    <property type="entry name" value="RTX_toxin-activating_protC_bac"/>
</dbReference>
<evidence type="ECO:0000256" key="2">
    <source>
        <dbReference type="RuleBase" id="RU368102"/>
    </source>
</evidence>
<dbReference type="GO" id="GO:0005737">
    <property type="term" value="C:cytoplasm"/>
    <property type="evidence" value="ECO:0007669"/>
    <property type="project" value="UniProtKB-SubCell"/>
</dbReference>
<name>A0A892ZEA5_9NEIS</name>
<protein>
    <recommendedName>
        <fullName evidence="2">RTX toxin-activating lysine-acyltransferase</fullName>
        <ecNumber evidence="2">2.3.1.-</ecNumber>
    </recommendedName>
</protein>
<comment type="similarity">
    <text evidence="1 2">Belongs to the RTX toxin acyltransferase family.</text>
</comment>
<dbReference type="GO" id="GO:0031640">
    <property type="term" value="P:killing of cells of another organism"/>
    <property type="evidence" value="ECO:0007669"/>
    <property type="project" value="UniProtKB-KW"/>
</dbReference>
<comment type="subcellular location">
    <subcellularLocation>
        <location evidence="2">Cytoplasm</location>
    </subcellularLocation>
</comment>
<dbReference type="EC" id="2.3.1.-" evidence="2"/>
<evidence type="ECO:0000313" key="3">
    <source>
        <dbReference type="EMBL" id="QRQ80838.1"/>
    </source>
</evidence>
<comment type="function">
    <text evidence="2">Involved in fatty acylation of protoxin at internal lysine residues, thereby converting it to the active toxin.</text>
</comment>
<keyword evidence="2" id="KW-0808">Transferase</keyword>
<dbReference type="AlphaFoldDB" id="A0A892ZEA5"/>